<evidence type="ECO:0000313" key="2">
    <source>
        <dbReference type="Proteomes" id="UP000019249"/>
    </source>
</evidence>
<protein>
    <submittedName>
        <fullName evidence="1">Uncharacterized protein</fullName>
    </submittedName>
</protein>
<name>A0ABN0RFK3_9LIST</name>
<sequence length="82" mass="9714">MKWSLSQLKKYRDEPFKIDESIDLTEFLKANNQDVRNASPVSVTGKLELQGDEVLAHLKNKRFFLFCHVQERLLMSLRLMKF</sequence>
<dbReference type="EMBL" id="AODF01000014">
    <property type="protein sequence ID" value="EUJ32062.1"/>
    <property type="molecule type" value="Genomic_DNA"/>
</dbReference>
<reference evidence="1 2" key="1">
    <citation type="journal article" date="2014" name="Int. J. Syst. Evol. Microbiol.">
        <title>Listeria floridensis sp. nov., Listeria aquatica sp. nov., Listeria cornellensis sp. nov., Listeria riparia sp. nov. and Listeria grandensis sp. nov., from agricultural and natural environments.</title>
        <authorList>
            <person name="den Bakker H.C."/>
            <person name="Warchocki S."/>
            <person name="Wright E.M."/>
            <person name="Allred A.F."/>
            <person name="Ahlstrom C."/>
            <person name="Manuel C.S."/>
            <person name="Stasiewicz M.J."/>
            <person name="Burrell A."/>
            <person name="Roof S."/>
            <person name="Strawn L."/>
            <person name="Fortes E.D."/>
            <person name="Nightingale K.K."/>
            <person name="Kephart D."/>
            <person name="Wiedmann M."/>
        </authorList>
    </citation>
    <scope>NUCLEOTIDE SEQUENCE [LARGE SCALE GENOMIC DNA]</scope>
    <source>
        <strain evidence="1 2">FSL S10-1187</strain>
    </source>
</reference>
<gene>
    <name evidence="1" type="ORF">MFLO_07752</name>
</gene>
<keyword evidence="2" id="KW-1185">Reference proteome</keyword>
<proteinExistence type="predicted"/>
<organism evidence="1 2">
    <name type="scientific">Listeria floridensis FSL S10-1187</name>
    <dbReference type="NCBI Taxonomy" id="1265817"/>
    <lineage>
        <taxon>Bacteria</taxon>
        <taxon>Bacillati</taxon>
        <taxon>Bacillota</taxon>
        <taxon>Bacilli</taxon>
        <taxon>Bacillales</taxon>
        <taxon>Listeriaceae</taxon>
        <taxon>Listeria</taxon>
    </lineage>
</organism>
<evidence type="ECO:0000313" key="1">
    <source>
        <dbReference type="EMBL" id="EUJ32062.1"/>
    </source>
</evidence>
<dbReference type="Proteomes" id="UP000019249">
    <property type="component" value="Unassembled WGS sequence"/>
</dbReference>
<comment type="caution">
    <text evidence="1">The sequence shown here is derived from an EMBL/GenBank/DDBJ whole genome shotgun (WGS) entry which is preliminary data.</text>
</comment>
<accession>A0ABN0RFK3</accession>